<dbReference type="KEGG" id="spar:SPRG_07719"/>
<dbReference type="InterPro" id="IPR002123">
    <property type="entry name" value="Plipid/glycerol_acylTrfase"/>
</dbReference>
<dbReference type="Proteomes" id="UP000030745">
    <property type="component" value="Unassembled WGS sequence"/>
</dbReference>
<protein>
    <recommendedName>
        <fullName evidence="11">Phospholipid/glycerol acyltransferase domain-containing protein</fullName>
    </recommendedName>
</protein>
<dbReference type="Pfam" id="PF01553">
    <property type="entry name" value="Acyltransferase"/>
    <property type="match status" value="1"/>
</dbReference>
<feature type="compositionally biased region" description="Basic and acidic residues" evidence="9">
    <location>
        <begin position="327"/>
        <end position="339"/>
    </location>
</feature>
<feature type="domain" description="Phospholipid/glycerol acyltransferase" evidence="11">
    <location>
        <begin position="125"/>
        <end position="239"/>
    </location>
</feature>
<feature type="transmembrane region" description="Helical" evidence="10">
    <location>
        <begin position="53"/>
        <end position="73"/>
    </location>
</feature>
<sequence length="339" mass="37325">MEKYNRWSDLTTGINPFVPPPHKLPSNVVLRWGQLLVGGVVALARWVLLLPLLLLWSLLELIALLLGYVPLLGRLVHRVVDWVCVGLILVVTTMFVKEEDANVRRLGLLPPGSKAPSLRRVAAGDLVVCNHSSVFDVLYLAFRYSPTFVFPCEKESSAKGLVQSCTIFGALRQTMSPPLSSLSSPVKLADVLGRASGPVVVFAEGTRSNGKAVLPFHVDLTALPTSTRIHIVAIRYEYKNIAPTHTCGSALLQLCRVFSHVYHAMKIMHLPAEYVTDASAVRALLASMLRTKAIDVSCADFVSFNKYWQHVNGGGREPASNFTTRKAPHEHAQWKAKET</sequence>
<dbReference type="PANTHER" id="PTHR23063:SF60">
    <property type="entry name" value="LYSOPHOSPHATIDIC ACID:OLEOYL-COA ACYLTRANSFERASE 1"/>
    <property type="match status" value="1"/>
</dbReference>
<dbReference type="GeneID" id="24129972"/>
<dbReference type="SUPFAM" id="SSF69593">
    <property type="entry name" value="Glycerol-3-phosphate (1)-acyltransferase"/>
    <property type="match status" value="1"/>
</dbReference>
<proteinExistence type="inferred from homology"/>
<feature type="region of interest" description="Disordered" evidence="9">
    <location>
        <begin position="316"/>
        <end position="339"/>
    </location>
</feature>
<evidence type="ECO:0000256" key="4">
    <source>
        <dbReference type="ARBA" id="ARBA00022692"/>
    </source>
</evidence>
<dbReference type="OMA" id="WFRFLWD"/>
<dbReference type="VEuPathDB" id="FungiDB:SPRG_07719"/>
<dbReference type="STRING" id="695850.A0A067CJL2"/>
<keyword evidence="8" id="KW-0012">Acyltransferase</keyword>
<keyword evidence="3" id="KW-0808">Transferase</keyword>
<organism evidence="12 13">
    <name type="scientific">Saprolegnia parasitica (strain CBS 223.65)</name>
    <dbReference type="NCBI Taxonomy" id="695850"/>
    <lineage>
        <taxon>Eukaryota</taxon>
        <taxon>Sar</taxon>
        <taxon>Stramenopiles</taxon>
        <taxon>Oomycota</taxon>
        <taxon>Saprolegniomycetes</taxon>
        <taxon>Saprolegniales</taxon>
        <taxon>Saprolegniaceae</taxon>
        <taxon>Saprolegnia</taxon>
    </lineage>
</organism>
<gene>
    <name evidence="12" type="ORF">SPRG_07719</name>
</gene>
<dbReference type="EMBL" id="KK583220">
    <property type="protein sequence ID" value="KDO27007.1"/>
    <property type="molecule type" value="Genomic_DNA"/>
</dbReference>
<dbReference type="GO" id="GO:0016746">
    <property type="term" value="F:acyltransferase activity"/>
    <property type="evidence" value="ECO:0007669"/>
    <property type="project" value="UniProtKB-KW"/>
</dbReference>
<keyword evidence="7 10" id="KW-0472">Membrane</keyword>
<name>A0A067CJL2_SAPPC</name>
<dbReference type="GO" id="GO:0006629">
    <property type="term" value="P:lipid metabolic process"/>
    <property type="evidence" value="ECO:0007669"/>
    <property type="project" value="UniProtKB-KW"/>
</dbReference>
<evidence type="ECO:0000256" key="3">
    <source>
        <dbReference type="ARBA" id="ARBA00022679"/>
    </source>
</evidence>
<dbReference type="OrthoDB" id="272512at2759"/>
<dbReference type="RefSeq" id="XP_012202384.1">
    <property type="nucleotide sequence ID" value="XM_012346994.1"/>
</dbReference>
<accession>A0A067CJL2</accession>
<evidence type="ECO:0000256" key="6">
    <source>
        <dbReference type="ARBA" id="ARBA00023098"/>
    </source>
</evidence>
<evidence type="ECO:0000256" key="10">
    <source>
        <dbReference type="SAM" id="Phobius"/>
    </source>
</evidence>
<reference evidence="12 13" key="1">
    <citation type="journal article" date="2013" name="PLoS Genet.">
        <title>Distinctive expansion of potential virulence genes in the genome of the oomycete fish pathogen Saprolegnia parasitica.</title>
        <authorList>
            <person name="Jiang R.H."/>
            <person name="de Bruijn I."/>
            <person name="Haas B.J."/>
            <person name="Belmonte R."/>
            <person name="Lobach L."/>
            <person name="Christie J."/>
            <person name="van den Ackerveken G."/>
            <person name="Bottin A."/>
            <person name="Bulone V."/>
            <person name="Diaz-Moreno S.M."/>
            <person name="Dumas B."/>
            <person name="Fan L."/>
            <person name="Gaulin E."/>
            <person name="Govers F."/>
            <person name="Grenville-Briggs L.J."/>
            <person name="Horner N.R."/>
            <person name="Levin J.Z."/>
            <person name="Mammella M."/>
            <person name="Meijer H.J."/>
            <person name="Morris P."/>
            <person name="Nusbaum C."/>
            <person name="Oome S."/>
            <person name="Phillips A.J."/>
            <person name="van Rooyen D."/>
            <person name="Rzeszutek E."/>
            <person name="Saraiva M."/>
            <person name="Secombes C.J."/>
            <person name="Seidl M.F."/>
            <person name="Snel B."/>
            <person name="Stassen J.H."/>
            <person name="Sykes S."/>
            <person name="Tripathy S."/>
            <person name="van den Berg H."/>
            <person name="Vega-Arreguin J.C."/>
            <person name="Wawra S."/>
            <person name="Young S.K."/>
            <person name="Zeng Q."/>
            <person name="Dieguez-Uribeondo J."/>
            <person name="Russ C."/>
            <person name="Tyler B.M."/>
            <person name="van West P."/>
        </authorList>
    </citation>
    <scope>NUCLEOTIDE SEQUENCE [LARGE SCALE GENOMIC DNA]</scope>
    <source>
        <strain evidence="12 13">CBS 223.65</strain>
    </source>
</reference>
<evidence type="ECO:0000256" key="8">
    <source>
        <dbReference type="ARBA" id="ARBA00023315"/>
    </source>
</evidence>
<evidence type="ECO:0000313" key="12">
    <source>
        <dbReference type="EMBL" id="KDO27007.1"/>
    </source>
</evidence>
<feature type="transmembrane region" description="Helical" evidence="10">
    <location>
        <begin position="79"/>
        <end position="96"/>
    </location>
</feature>
<evidence type="ECO:0000256" key="7">
    <source>
        <dbReference type="ARBA" id="ARBA00023136"/>
    </source>
</evidence>
<keyword evidence="4 10" id="KW-0812">Transmembrane</keyword>
<evidence type="ECO:0000256" key="2">
    <source>
        <dbReference type="ARBA" id="ARBA00008655"/>
    </source>
</evidence>
<evidence type="ECO:0000313" key="13">
    <source>
        <dbReference type="Proteomes" id="UP000030745"/>
    </source>
</evidence>
<evidence type="ECO:0000256" key="9">
    <source>
        <dbReference type="SAM" id="MobiDB-lite"/>
    </source>
</evidence>
<dbReference type="PANTHER" id="PTHR23063">
    <property type="entry name" value="PHOSPHOLIPID ACYLTRANSFERASE"/>
    <property type="match status" value="1"/>
</dbReference>
<keyword evidence="13" id="KW-1185">Reference proteome</keyword>
<keyword evidence="5 10" id="KW-1133">Transmembrane helix</keyword>
<dbReference type="AlphaFoldDB" id="A0A067CJL2"/>
<evidence type="ECO:0000256" key="1">
    <source>
        <dbReference type="ARBA" id="ARBA00004370"/>
    </source>
</evidence>
<dbReference type="GO" id="GO:0016020">
    <property type="term" value="C:membrane"/>
    <property type="evidence" value="ECO:0007669"/>
    <property type="project" value="UniProtKB-SubCell"/>
</dbReference>
<evidence type="ECO:0000259" key="11">
    <source>
        <dbReference type="SMART" id="SM00563"/>
    </source>
</evidence>
<dbReference type="SMART" id="SM00563">
    <property type="entry name" value="PlsC"/>
    <property type="match status" value="1"/>
</dbReference>
<comment type="subcellular location">
    <subcellularLocation>
        <location evidence="1">Membrane</location>
    </subcellularLocation>
</comment>
<evidence type="ECO:0000256" key="5">
    <source>
        <dbReference type="ARBA" id="ARBA00022989"/>
    </source>
</evidence>
<comment type="similarity">
    <text evidence="2">Belongs to the 1-acyl-sn-glycerol-3-phosphate acyltransferase family.</text>
</comment>
<keyword evidence="6" id="KW-0443">Lipid metabolism</keyword>